<proteinExistence type="predicted"/>
<protein>
    <submittedName>
        <fullName evidence="1">UDP-4-amino-4, 6-dideoxy-N-acetyl-beta-L-altrosamine N-acetyltransferase</fullName>
    </submittedName>
</protein>
<dbReference type="RefSeq" id="WP_064475267.1">
    <property type="nucleotide sequence ID" value="NZ_JAKGBO010000019.1"/>
</dbReference>
<accession>A0A1A9PSK4</accession>
<dbReference type="InterPro" id="IPR016181">
    <property type="entry name" value="Acyl_CoA_acyltransferase"/>
</dbReference>
<evidence type="ECO:0000313" key="1">
    <source>
        <dbReference type="EMBL" id="PEM58006.1"/>
    </source>
</evidence>
<dbReference type="Pfam" id="PF13420">
    <property type="entry name" value="Acetyltransf_4"/>
    <property type="match status" value="1"/>
</dbReference>
<dbReference type="EMBL" id="NUDL01000016">
    <property type="protein sequence ID" value="PEM58006.1"/>
    <property type="molecule type" value="Genomic_DNA"/>
</dbReference>
<organism evidence="1 2">
    <name type="scientific">Bacillus wiedmannii</name>
    <dbReference type="NCBI Taxonomy" id="1890302"/>
    <lineage>
        <taxon>Bacteria</taxon>
        <taxon>Bacillati</taxon>
        <taxon>Bacillota</taxon>
        <taxon>Bacilli</taxon>
        <taxon>Bacillales</taxon>
        <taxon>Bacillaceae</taxon>
        <taxon>Bacillus</taxon>
        <taxon>Bacillus cereus group</taxon>
    </lineage>
</organism>
<sequence>MLNIRDFQLERLEKKDLELILQWRNTKEIRSVMYEDHQITIDEHLKWYEKLVVDDTKVARLLTYKEKPIGFVNFTKIDKLDRTCYWGFYIGEKQSVKRAGTVLGLLALDYIFEKKDIHKVCAEIIESNRISLNFHQRFGFQEDGRYENYIYRDNDYIDVITMALSHEQWAERKEAIKKELEGEKDE</sequence>
<dbReference type="InterPro" id="IPR000182">
    <property type="entry name" value="GNAT_dom"/>
</dbReference>
<dbReference type="InterPro" id="IPR020036">
    <property type="entry name" value="PseH"/>
</dbReference>
<gene>
    <name evidence="1" type="primary">pseH</name>
    <name evidence="1" type="ORF">CN611_06060</name>
</gene>
<dbReference type="SUPFAM" id="SSF55729">
    <property type="entry name" value="Acyl-CoA N-acyltransferases (Nat)"/>
    <property type="match status" value="1"/>
</dbReference>
<name>A0A1A9PSK4_9BACI</name>
<dbReference type="PROSITE" id="PS51186">
    <property type="entry name" value="GNAT"/>
    <property type="match status" value="1"/>
</dbReference>
<dbReference type="NCBIfam" id="TIGR03585">
    <property type="entry name" value="PseH"/>
    <property type="match status" value="1"/>
</dbReference>
<dbReference type="AlphaFoldDB" id="A0A1A9PSK4"/>
<keyword evidence="1" id="KW-0808">Transferase</keyword>
<dbReference type="PANTHER" id="PTHR43415">
    <property type="entry name" value="SPERMIDINE N(1)-ACETYLTRANSFERASE"/>
    <property type="match status" value="1"/>
</dbReference>
<dbReference type="Proteomes" id="UP000220621">
    <property type="component" value="Unassembled WGS sequence"/>
</dbReference>
<dbReference type="GO" id="GO:0016747">
    <property type="term" value="F:acyltransferase activity, transferring groups other than amino-acyl groups"/>
    <property type="evidence" value="ECO:0007669"/>
    <property type="project" value="InterPro"/>
</dbReference>
<comment type="caution">
    <text evidence="1">The sequence shown here is derived from an EMBL/GenBank/DDBJ whole genome shotgun (WGS) entry which is preliminary data.</text>
</comment>
<dbReference type="PANTHER" id="PTHR43415:SF3">
    <property type="entry name" value="GNAT-FAMILY ACETYLTRANSFERASE"/>
    <property type="match status" value="1"/>
</dbReference>
<evidence type="ECO:0000313" key="2">
    <source>
        <dbReference type="Proteomes" id="UP000220621"/>
    </source>
</evidence>
<reference evidence="1 2" key="1">
    <citation type="submission" date="2017-09" db="EMBL/GenBank/DDBJ databases">
        <title>Large-scale bioinformatics analysis of Bacillus genomes uncovers conserved roles of natural products in bacterial physiology.</title>
        <authorList>
            <consortium name="Agbiome Team Llc"/>
            <person name="Bleich R.M."/>
            <person name="Grubbs K.J."/>
            <person name="Santa Maria K.C."/>
            <person name="Allen S.E."/>
            <person name="Farag S."/>
            <person name="Shank E.A."/>
            <person name="Bowers A."/>
        </authorList>
    </citation>
    <scope>NUCLEOTIDE SEQUENCE [LARGE SCALE GENOMIC DNA]</scope>
    <source>
        <strain evidence="1 2">AFS010764</strain>
    </source>
</reference>
<dbReference type="Gene3D" id="3.40.630.30">
    <property type="match status" value="1"/>
</dbReference>